<organism evidence="2 3">
    <name type="scientific">candidate division WOR-1 bacterium RIFCSPLOWO2_02_FULL_46_20</name>
    <dbReference type="NCBI Taxonomy" id="1802567"/>
    <lineage>
        <taxon>Bacteria</taxon>
        <taxon>Bacillati</taxon>
        <taxon>Saganbacteria</taxon>
    </lineage>
</organism>
<protein>
    <recommendedName>
        <fullName evidence="1">Glycosyltransferase 2-like domain-containing protein</fullName>
    </recommendedName>
</protein>
<dbReference type="PANTHER" id="PTHR43630">
    <property type="entry name" value="POLY-BETA-1,6-N-ACETYL-D-GLUCOSAMINE SYNTHASE"/>
    <property type="match status" value="1"/>
</dbReference>
<proteinExistence type="predicted"/>
<comment type="caution">
    <text evidence="2">The sequence shown here is derived from an EMBL/GenBank/DDBJ whole genome shotgun (WGS) entry which is preliminary data.</text>
</comment>
<sequence>MKLSACMIVKNEEEMLRRTLPDLAKSVDEVILVDTGSGDGTVEFAKSCGARVFHFAWVDDFSAARNESLKYATGDWIIWIDADECLKPESAADVKKLLQNTSEDSCSIPVYECPLGTFEPASFYYRVKIFRNGKGVYFKRPFNEQICGQDGKVLGGKLIKDAPLYHWGNFKQGADKEKKKERNIAMLKKLLEKFPNDVNYHFHLGNDLKEIAAHEEAIKEYDCVIRLNTDARLLPFAHSFKAVSYLLLKQGKRAYQAAVEALKLDKNNCWALNVLGSLLLSNNHLAEAIDVLKQSASVEPPATDEWTFFSSQQRDYVANFLLGDAYLKKGEKQEAQKALQAARNYEATPEVMEKLKWV</sequence>
<dbReference type="Gene3D" id="3.90.550.10">
    <property type="entry name" value="Spore Coat Polysaccharide Biosynthesis Protein SpsA, Chain A"/>
    <property type="match status" value="1"/>
</dbReference>
<feature type="domain" description="Glycosyltransferase 2-like" evidence="1">
    <location>
        <begin position="4"/>
        <end position="132"/>
    </location>
</feature>
<dbReference type="AlphaFoldDB" id="A0A1F4RGY3"/>
<dbReference type="EMBL" id="METP01000004">
    <property type="protein sequence ID" value="OGC07442.1"/>
    <property type="molecule type" value="Genomic_DNA"/>
</dbReference>
<dbReference type="CDD" id="cd02511">
    <property type="entry name" value="Beta4Glucosyltransferase"/>
    <property type="match status" value="1"/>
</dbReference>
<accession>A0A1F4RGY3</accession>
<dbReference type="Gene3D" id="1.25.40.10">
    <property type="entry name" value="Tetratricopeptide repeat domain"/>
    <property type="match status" value="1"/>
</dbReference>
<reference evidence="2 3" key="1">
    <citation type="journal article" date="2016" name="Nat. Commun.">
        <title>Thousands of microbial genomes shed light on interconnected biogeochemical processes in an aquifer system.</title>
        <authorList>
            <person name="Anantharaman K."/>
            <person name="Brown C.T."/>
            <person name="Hug L.A."/>
            <person name="Sharon I."/>
            <person name="Castelle C.J."/>
            <person name="Probst A.J."/>
            <person name="Thomas B.C."/>
            <person name="Singh A."/>
            <person name="Wilkins M.J."/>
            <person name="Karaoz U."/>
            <person name="Brodie E.L."/>
            <person name="Williams K.H."/>
            <person name="Hubbard S.S."/>
            <person name="Banfield J.F."/>
        </authorList>
    </citation>
    <scope>NUCLEOTIDE SEQUENCE [LARGE SCALE GENOMIC DNA]</scope>
</reference>
<dbReference type="Proteomes" id="UP000176938">
    <property type="component" value="Unassembled WGS sequence"/>
</dbReference>
<gene>
    <name evidence="2" type="ORF">A3H38_06435</name>
</gene>
<dbReference type="SUPFAM" id="SSF48452">
    <property type="entry name" value="TPR-like"/>
    <property type="match status" value="1"/>
</dbReference>
<dbReference type="Pfam" id="PF00535">
    <property type="entry name" value="Glycos_transf_2"/>
    <property type="match status" value="1"/>
</dbReference>
<evidence type="ECO:0000313" key="3">
    <source>
        <dbReference type="Proteomes" id="UP000176938"/>
    </source>
</evidence>
<dbReference type="InterPro" id="IPR011990">
    <property type="entry name" value="TPR-like_helical_dom_sf"/>
</dbReference>
<evidence type="ECO:0000259" key="1">
    <source>
        <dbReference type="Pfam" id="PF00535"/>
    </source>
</evidence>
<dbReference type="SMART" id="SM00028">
    <property type="entry name" value="TPR"/>
    <property type="match status" value="4"/>
</dbReference>
<dbReference type="PANTHER" id="PTHR43630:SF2">
    <property type="entry name" value="GLYCOSYLTRANSFERASE"/>
    <property type="match status" value="1"/>
</dbReference>
<evidence type="ECO:0000313" key="2">
    <source>
        <dbReference type="EMBL" id="OGC07442.1"/>
    </source>
</evidence>
<name>A0A1F4RGY3_UNCSA</name>
<dbReference type="InterPro" id="IPR019734">
    <property type="entry name" value="TPR_rpt"/>
</dbReference>
<dbReference type="InterPro" id="IPR029044">
    <property type="entry name" value="Nucleotide-diphossugar_trans"/>
</dbReference>
<dbReference type="SUPFAM" id="SSF53448">
    <property type="entry name" value="Nucleotide-diphospho-sugar transferases"/>
    <property type="match status" value="1"/>
</dbReference>
<dbReference type="InterPro" id="IPR001173">
    <property type="entry name" value="Glyco_trans_2-like"/>
</dbReference>